<dbReference type="AlphaFoldDB" id="A0A3N4IBD0"/>
<evidence type="ECO:0008006" key="4">
    <source>
        <dbReference type="Google" id="ProtNLM"/>
    </source>
</evidence>
<protein>
    <recommendedName>
        <fullName evidence="4">Transmembrane protein</fullName>
    </recommendedName>
</protein>
<evidence type="ECO:0000313" key="2">
    <source>
        <dbReference type="EMBL" id="RPA81958.1"/>
    </source>
</evidence>
<name>A0A3N4IBD0_ASCIM</name>
<evidence type="ECO:0000256" key="1">
    <source>
        <dbReference type="SAM" id="Phobius"/>
    </source>
</evidence>
<sequence length="65" mass="6670">MGLVVEVGVKLVRVVVLVGLAVTVVVVVLVGVMVKVVVDMNVDEGVLVCPGASRVASRVVLKSES</sequence>
<keyword evidence="3" id="KW-1185">Reference proteome</keyword>
<dbReference type="Proteomes" id="UP000275078">
    <property type="component" value="Unassembled WGS sequence"/>
</dbReference>
<keyword evidence="1" id="KW-1133">Transmembrane helix</keyword>
<accession>A0A3N4IBD0</accession>
<organism evidence="2 3">
    <name type="scientific">Ascobolus immersus RN42</name>
    <dbReference type="NCBI Taxonomy" id="1160509"/>
    <lineage>
        <taxon>Eukaryota</taxon>
        <taxon>Fungi</taxon>
        <taxon>Dikarya</taxon>
        <taxon>Ascomycota</taxon>
        <taxon>Pezizomycotina</taxon>
        <taxon>Pezizomycetes</taxon>
        <taxon>Pezizales</taxon>
        <taxon>Ascobolaceae</taxon>
        <taxon>Ascobolus</taxon>
    </lineage>
</organism>
<feature type="transmembrane region" description="Helical" evidence="1">
    <location>
        <begin position="12"/>
        <end position="34"/>
    </location>
</feature>
<reference evidence="2 3" key="1">
    <citation type="journal article" date="2018" name="Nat. Ecol. Evol.">
        <title>Pezizomycetes genomes reveal the molecular basis of ectomycorrhizal truffle lifestyle.</title>
        <authorList>
            <person name="Murat C."/>
            <person name="Payen T."/>
            <person name="Noel B."/>
            <person name="Kuo A."/>
            <person name="Morin E."/>
            <person name="Chen J."/>
            <person name="Kohler A."/>
            <person name="Krizsan K."/>
            <person name="Balestrini R."/>
            <person name="Da Silva C."/>
            <person name="Montanini B."/>
            <person name="Hainaut M."/>
            <person name="Levati E."/>
            <person name="Barry K.W."/>
            <person name="Belfiori B."/>
            <person name="Cichocki N."/>
            <person name="Clum A."/>
            <person name="Dockter R.B."/>
            <person name="Fauchery L."/>
            <person name="Guy J."/>
            <person name="Iotti M."/>
            <person name="Le Tacon F."/>
            <person name="Lindquist E.A."/>
            <person name="Lipzen A."/>
            <person name="Malagnac F."/>
            <person name="Mello A."/>
            <person name="Molinier V."/>
            <person name="Miyauchi S."/>
            <person name="Poulain J."/>
            <person name="Riccioni C."/>
            <person name="Rubini A."/>
            <person name="Sitrit Y."/>
            <person name="Splivallo R."/>
            <person name="Traeger S."/>
            <person name="Wang M."/>
            <person name="Zifcakova L."/>
            <person name="Wipf D."/>
            <person name="Zambonelli A."/>
            <person name="Paolocci F."/>
            <person name="Nowrousian M."/>
            <person name="Ottonello S."/>
            <person name="Baldrian P."/>
            <person name="Spatafora J.W."/>
            <person name="Henrissat B."/>
            <person name="Nagy L.G."/>
            <person name="Aury J.M."/>
            <person name="Wincker P."/>
            <person name="Grigoriev I.V."/>
            <person name="Bonfante P."/>
            <person name="Martin F.M."/>
        </authorList>
    </citation>
    <scope>NUCLEOTIDE SEQUENCE [LARGE SCALE GENOMIC DNA]</scope>
    <source>
        <strain evidence="2 3">RN42</strain>
    </source>
</reference>
<keyword evidence="1" id="KW-0472">Membrane</keyword>
<dbReference type="EMBL" id="ML119675">
    <property type="protein sequence ID" value="RPA81958.1"/>
    <property type="molecule type" value="Genomic_DNA"/>
</dbReference>
<gene>
    <name evidence="2" type="ORF">BJ508DRAFT_414437</name>
</gene>
<evidence type="ECO:0000313" key="3">
    <source>
        <dbReference type="Proteomes" id="UP000275078"/>
    </source>
</evidence>
<keyword evidence="1" id="KW-0812">Transmembrane</keyword>
<proteinExistence type="predicted"/>